<protein>
    <submittedName>
        <fullName evidence="2">FAD-binding oxidoreductase</fullName>
    </submittedName>
</protein>
<name>A0A8J6TQN7_9BACT</name>
<sequence>MKDTPLSHGLWKVTAPQPPLLRTLEGEIKTDVAVIGGGYTGLSATLHLAEAGTNVVLLEAREIGFGGAGRNVGLVNAGLWLMPEEVEKKVGPEYGSRLVNVLGHSPDLVFKLIEKHGIQCESIRKGTLHCAHSPGGYRALQQREAQWKDRGAPVKLFGREEAAPKIGSKSFYGALLDERAGTVQPLAYAYGLARAAQLAGANLFGYSPVIDYIRESNAWRLFTPSGQIVAKAVILAVQGYPEYAFKKNMKAIIPFNFFQFATSPLPEKVRKTILPGGQGAWDTNLILSSYRLDQAGRLIVGSAGQVENLAYTLHEKWTHRTIKKVFPQVGQTTLEYGWNGRIAMTVDHIPRFHILDNNMVTVTSYNGRGIGPGTVFGKLLAEYTLNGSEQDIPLPVKKQKNICMQGLRGLFYEAGARAYHVLQWRIF</sequence>
<evidence type="ECO:0000313" key="3">
    <source>
        <dbReference type="Proteomes" id="UP000605201"/>
    </source>
</evidence>
<proteinExistence type="predicted"/>
<dbReference type="Gene3D" id="3.50.50.60">
    <property type="entry name" value="FAD/NAD(P)-binding domain"/>
    <property type="match status" value="1"/>
</dbReference>
<reference evidence="2 3" key="1">
    <citation type="submission" date="2020-08" db="EMBL/GenBank/DDBJ databases">
        <title>Bridging the membrane lipid divide: bacteria of the FCB group superphylum have the potential to synthesize archaeal ether lipids.</title>
        <authorList>
            <person name="Villanueva L."/>
            <person name="Von Meijenfeldt F.A.B."/>
            <person name="Westbye A.B."/>
            <person name="Yadav S."/>
            <person name="Hopmans E.C."/>
            <person name="Dutilh B.E."/>
            <person name="Sinninghe Damste J.S."/>
        </authorList>
    </citation>
    <scope>NUCLEOTIDE SEQUENCE [LARGE SCALE GENOMIC DNA]</scope>
    <source>
        <strain evidence="2">NIOZ-UU17</strain>
    </source>
</reference>
<dbReference type="Proteomes" id="UP000605201">
    <property type="component" value="Unassembled WGS sequence"/>
</dbReference>
<dbReference type="SUPFAM" id="SSF51905">
    <property type="entry name" value="FAD/NAD(P)-binding domain"/>
    <property type="match status" value="1"/>
</dbReference>
<dbReference type="Pfam" id="PF01266">
    <property type="entry name" value="DAO"/>
    <property type="match status" value="1"/>
</dbReference>
<dbReference type="EMBL" id="JACNIG010000134">
    <property type="protein sequence ID" value="MBC8431330.1"/>
    <property type="molecule type" value="Genomic_DNA"/>
</dbReference>
<dbReference type="AlphaFoldDB" id="A0A8J6TQN7"/>
<dbReference type="PANTHER" id="PTHR13847:SF281">
    <property type="entry name" value="FAD DEPENDENT OXIDOREDUCTASE DOMAIN-CONTAINING PROTEIN"/>
    <property type="match status" value="1"/>
</dbReference>
<gene>
    <name evidence="2" type="ORF">H8D96_05375</name>
</gene>
<evidence type="ECO:0000313" key="2">
    <source>
        <dbReference type="EMBL" id="MBC8431330.1"/>
    </source>
</evidence>
<feature type="domain" description="FAD dependent oxidoreductase" evidence="1">
    <location>
        <begin position="31"/>
        <end position="382"/>
    </location>
</feature>
<dbReference type="PANTHER" id="PTHR13847">
    <property type="entry name" value="SARCOSINE DEHYDROGENASE-RELATED"/>
    <property type="match status" value="1"/>
</dbReference>
<comment type="caution">
    <text evidence="2">The sequence shown here is derived from an EMBL/GenBank/DDBJ whole genome shotgun (WGS) entry which is preliminary data.</text>
</comment>
<dbReference type="Gene3D" id="3.30.9.10">
    <property type="entry name" value="D-Amino Acid Oxidase, subunit A, domain 2"/>
    <property type="match status" value="1"/>
</dbReference>
<dbReference type="InterPro" id="IPR036188">
    <property type="entry name" value="FAD/NAD-bd_sf"/>
</dbReference>
<dbReference type="GO" id="GO:0005737">
    <property type="term" value="C:cytoplasm"/>
    <property type="evidence" value="ECO:0007669"/>
    <property type="project" value="TreeGrafter"/>
</dbReference>
<dbReference type="InterPro" id="IPR006076">
    <property type="entry name" value="FAD-dep_OxRdtase"/>
</dbReference>
<evidence type="ECO:0000259" key="1">
    <source>
        <dbReference type="Pfam" id="PF01266"/>
    </source>
</evidence>
<accession>A0A8J6TQN7</accession>
<organism evidence="2 3">
    <name type="scientific">Candidatus Desulfatibia vada</name>
    <dbReference type="NCBI Taxonomy" id="2841696"/>
    <lineage>
        <taxon>Bacteria</taxon>
        <taxon>Pseudomonadati</taxon>
        <taxon>Thermodesulfobacteriota</taxon>
        <taxon>Desulfobacteria</taxon>
        <taxon>Desulfobacterales</taxon>
        <taxon>Desulfobacterales incertae sedis</taxon>
        <taxon>Candidatus Desulfatibia</taxon>
    </lineage>
</organism>